<dbReference type="Proteomes" id="UP000322545">
    <property type="component" value="Unassembled WGS sequence"/>
</dbReference>
<gene>
    <name evidence="1" type="ORF">SAMN05443432_101743</name>
</gene>
<organism evidence="1 2">
    <name type="scientific">Roseovarius litoreus</name>
    <dbReference type="NCBI Taxonomy" id="1155722"/>
    <lineage>
        <taxon>Bacteria</taxon>
        <taxon>Pseudomonadati</taxon>
        <taxon>Pseudomonadota</taxon>
        <taxon>Alphaproteobacteria</taxon>
        <taxon>Rhodobacterales</taxon>
        <taxon>Roseobacteraceae</taxon>
        <taxon>Roseovarius</taxon>
    </lineage>
</organism>
<dbReference type="InterPro" id="IPR029044">
    <property type="entry name" value="Nucleotide-diphossugar_trans"/>
</dbReference>
<accession>A0A1M7BA36</accession>
<evidence type="ECO:0000313" key="2">
    <source>
        <dbReference type="Proteomes" id="UP000322545"/>
    </source>
</evidence>
<name>A0A1M7BA36_9RHOB</name>
<keyword evidence="1" id="KW-0808">Transferase</keyword>
<sequence length="340" mass="40129">MEWLRHAGIAYRLRWKRRRLLFRAWRKRHQLRVVADRTASIAPDAILGAVTVRNEMVRLPHFLEHHRKLGVGHFLMVDNASDDGTTEFLAQQPDVSLWTTTHSYKLSRFGMDWLTWLQIRHAHGHWCLTLDADEIFIYPYHDTRPLRALTDWLDANDRQSFGALMLDMYPKGRLQDHPYRPGDDPFTELCWFDAGNYMIQKKPDLQNLWIQGGPRARMFFADRPRRAPTMGKMPLVKWNRRYAYVSSTHSLLPRRLNRVYGEDGDERLSGILLHTKFLNVVVEKSAEEKTRREHFANSDLYEAYYDSLIANPDLWCEGSTRFTSWRQLEALGLMSRGEWV</sequence>
<reference evidence="1 2" key="1">
    <citation type="submission" date="2016-11" db="EMBL/GenBank/DDBJ databases">
        <authorList>
            <person name="Varghese N."/>
            <person name="Submissions S."/>
        </authorList>
    </citation>
    <scope>NUCLEOTIDE SEQUENCE [LARGE SCALE GENOMIC DNA]</scope>
    <source>
        <strain evidence="1 2">DSM 28249</strain>
    </source>
</reference>
<dbReference type="EMBL" id="FRCB01000001">
    <property type="protein sequence ID" value="SHL51908.1"/>
    <property type="molecule type" value="Genomic_DNA"/>
</dbReference>
<dbReference type="AlphaFoldDB" id="A0A1M7BA36"/>
<evidence type="ECO:0000313" key="1">
    <source>
        <dbReference type="EMBL" id="SHL51908.1"/>
    </source>
</evidence>
<dbReference type="RefSeq" id="WP_149778268.1">
    <property type="nucleotide sequence ID" value="NZ_FRCB01000001.1"/>
</dbReference>
<keyword evidence="2" id="KW-1185">Reference proteome</keyword>
<dbReference type="GO" id="GO:0016740">
    <property type="term" value="F:transferase activity"/>
    <property type="evidence" value="ECO:0007669"/>
    <property type="project" value="UniProtKB-KW"/>
</dbReference>
<protein>
    <submittedName>
        <fullName evidence="1">Glycosyl transferase family 2</fullName>
    </submittedName>
</protein>
<dbReference type="SUPFAM" id="SSF53448">
    <property type="entry name" value="Nucleotide-diphospho-sugar transferases"/>
    <property type="match status" value="1"/>
</dbReference>
<proteinExistence type="predicted"/>
<dbReference type="Pfam" id="PF13704">
    <property type="entry name" value="Glyco_tranf_2_4"/>
    <property type="match status" value="1"/>
</dbReference>